<dbReference type="OrthoDB" id="3057168at2759"/>
<dbReference type="STRING" id="1745343.A0A2J6Q0U8"/>
<dbReference type="Pfam" id="PF09994">
    <property type="entry name" value="T6SS_Tle1-like_cat"/>
    <property type="match status" value="1"/>
</dbReference>
<sequence length="258" mass="28682">MPKRIILCLDGTWESVDQGAPNIPSNVARLSRMIARQGISCSGDPIDQIVYYQPGVGTGPMNKVDKYYQGITGAGIRNHLLSAYNFVATNYSHGDEIFLFGYSRGAYTARALGWFLTKLGVLKPEDLDLFPGLFRHFKRGSGRIEFSDVSPYEELRGVKTKPTPIEIVVEGVWETVGKVHHAFQALALDEHRGAFTPAIWYLEPKFKDKVNLKQCWFPGYHGEVGGGVAGPLGRNRLAIEDITLAWMCDQVDGLLTFD</sequence>
<dbReference type="Proteomes" id="UP000235672">
    <property type="component" value="Unassembled WGS sequence"/>
</dbReference>
<keyword evidence="3" id="KW-1185">Reference proteome</keyword>
<dbReference type="EMBL" id="KZ613487">
    <property type="protein sequence ID" value="PMD19920.1"/>
    <property type="molecule type" value="Genomic_DNA"/>
</dbReference>
<organism evidence="2 3">
    <name type="scientific">Hyaloscypha hepaticicola</name>
    <dbReference type="NCBI Taxonomy" id="2082293"/>
    <lineage>
        <taxon>Eukaryota</taxon>
        <taxon>Fungi</taxon>
        <taxon>Dikarya</taxon>
        <taxon>Ascomycota</taxon>
        <taxon>Pezizomycotina</taxon>
        <taxon>Leotiomycetes</taxon>
        <taxon>Helotiales</taxon>
        <taxon>Hyaloscyphaceae</taxon>
        <taxon>Hyaloscypha</taxon>
    </lineage>
</organism>
<evidence type="ECO:0000313" key="2">
    <source>
        <dbReference type="EMBL" id="PMD19920.1"/>
    </source>
</evidence>
<name>A0A2J6Q0U8_9HELO</name>
<dbReference type="InterPro" id="IPR018712">
    <property type="entry name" value="Tle1-like_cat"/>
</dbReference>
<dbReference type="PANTHER" id="PTHR33840:SF1">
    <property type="entry name" value="TLE1 PHOSPHOLIPASE DOMAIN-CONTAINING PROTEIN"/>
    <property type="match status" value="1"/>
</dbReference>
<proteinExistence type="predicted"/>
<feature type="non-terminal residue" evidence="2">
    <location>
        <position position="258"/>
    </location>
</feature>
<dbReference type="AlphaFoldDB" id="A0A2J6Q0U8"/>
<evidence type="ECO:0000313" key="3">
    <source>
        <dbReference type="Proteomes" id="UP000235672"/>
    </source>
</evidence>
<gene>
    <name evidence="2" type="ORF">NA56DRAFT_574685</name>
</gene>
<protein>
    <recommendedName>
        <fullName evidence="1">T6SS Phospholipase effector Tle1-like catalytic domain-containing protein</fullName>
    </recommendedName>
</protein>
<reference evidence="2 3" key="1">
    <citation type="submission" date="2016-05" db="EMBL/GenBank/DDBJ databases">
        <title>A degradative enzymes factory behind the ericoid mycorrhizal symbiosis.</title>
        <authorList>
            <consortium name="DOE Joint Genome Institute"/>
            <person name="Martino E."/>
            <person name="Morin E."/>
            <person name="Grelet G."/>
            <person name="Kuo A."/>
            <person name="Kohler A."/>
            <person name="Daghino S."/>
            <person name="Barry K."/>
            <person name="Choi C."/>
            <person name="Cichocki N."/>
            <person name="Clum A."/>
            <person name="Copeland A."/>
            <person name="Hainaut M."/>
            <person name="Haridas S."/>
            <person name="Labutti K."/>
            <person name="Lindquist E."/>
            <person name="Lipzen A."/>
            <person name="Khouja H.-R."/>
            <person name="Murat C."/>
            <person name="Ohm R."/>
            <person name="Olson A."/>
            <person name="Spatafora J."/>
            <person name="Veneault-Fourrey C."/>
            <person name="Henrissat B."/>
            <person name="Grigoriev I."/>
            <person name="Martin F."/>
            <person name="Perotto S."/>
        </authorList>
    </citation>
    <scope>NUCLEOTIDE SEQUENCE [LARGE SCALE GENOMIC DNA]</scope>
    <source>
        <strain evidence="2 3">UAMH 7357</strain>
    </source>
</reference>
<accession>A0A2J6Q0U8</accession>
<feature type="domain" description="T6SS Phospholipase effector Tle1-like catalytic" evidence="1">
    <location>
        <begin position="3"/>
        <end position="179"/>
    </location>
</feature>
<evidence type="ECO:0000259" key="1">
    <source>
        <dbReference type="Pfam" id="PF09994"/>
    </source>
</evidence>
<dbReference type="PANTHER" id="PTHR33840">
    <property type="match status" value="1"/>
</dbReference>